<proteinExistence type="predicted"/>
<sequence length="233" mass="25471">MDSDMKEDGRWKVVEGPSERLPLPPSFLTLPKTENPQEILARLKSTRESLSCAPRHLPSLLRVNGVCDDLISFVPWGGPNQERPGVPIVPFPVPVTQCSSSSIQAINRTPFLGTHTLITLLPPPRCDTEEREYNRQTQSPQSRSARMPQGTSSHPCVRGHPKEKITRLGLHPGAYPGFHHGGGEHGEHGHYLSDEGRGWPHGGGTCPRAPPSGYALDREDQDAPDGAQLALLN</sequence>
<evidence type="ECO:0000313" key="2">
    <source>
        <dbReference type="EMBL" id="CAD7232819.1"/>
    </source>
</evidence>
<feature type="compositionally biased region" description="Basic and acidic residues" evidence="1">
    <location>
        <begin position="181"/>
        <end position="198"/>
    </location>
</feature>
<feature type="compositionally biased region" description="Polar residues" evidence="1">
    <location>
        <begin position="135"/>
        <end position="154"/>
    </location>
</feature>
<dbReference type="AlphaFoldDB" id="A0A7R8ZV46"/>
<name>A0A7R8ZV46_9CRUS</name>
<organism evidence="2">
    <name type="scientific">Cyprideis torosa</name>
    <dbReference type="NCBI Taxonomy" id="163714"/>
    <lineage>
        <taxon>Eukaryota</taxon>
        <taxon>Metazoa</taxon>
        <taxon>Ecdysozoa</taxon>
        <taxon>Arthropoda</taxon>
        <taxon>Crustacea</taxon>
        <taxon>Oligostraca</taxon>
        <taxon>Ostracoda</taxon>
        <taxon>Podocopa</taxon>
        <taxon>Podocopida</taxon>
        <taxon>Cytherocopina</taxon>
        <taxon>Cytheroidea</taxon>
        <taxon>Cytherideidae</taxon>
        <taxon>Cyprideis</taxon>
    </lineage>
</organism>
<accession>A0A7R8ZV46</accession>
<evidence type="ECO:0000256" key="1">
    <source>
        <dbReference type="SAM" id="MobiDB-lite"/>
    </source>
</evidence>
<reference evidence="2" key="1">
    <citation type="submission" date="2020-11" db="EMBL/GenBank/DDBJ databases">
        <authorList>
            <person name="Tran Van P."/>
        </authorList>
    </citation>
    <scope>NUCLEOTIDE SEQUENCE</scope>
</reference>
<dbReference type="EMBL" id="OB665195">
    <property type="protein sequence ID" value="CAD7232819.1"/>
    <property type="molecule type" value="Genomic_DNA"/>
</dbReference>
<gene>
    <name evidence="2" type="ORF">CTOB1V02_LOCUS10646</name>
</gene>
<feature type="region of interest" description="Disordered" evidence="1">
    <location>
        <begin position="122"/>
        <end position="233"/>
    </location>
</feature>
<protein>
    <submittedName>
        <fullName evidence="2">Uncharacterized protein</fullName>
    </submittedName>
</protein>